<dbReference type="EMBL" id="PDJD01000001">
    <property type="protein sequence ID" value="PFG18813.1"/>
    <property type="molecule type" value="Genomic_DNA"/>
</dbReference>
<dbReference type="RefSeq" id="WP_098468046.1">
    <property type="nucleotide sequence ID" value="NZ_PDJD01000001.1"/>
</dbReference>
<accession>A0A2A9CWM9</accession>
<dbReference type="Gene3D" id="3.30.1050.40">
    <property type="match status" value="1"/>
</dbReference>
<dbReference type="InterPro" id="IPR041629">
    <property type="entry name" value="SCP_3"/>
</dbReference>
<organism evidence="2 3">
    <name type="scientific">Serinibacter salmoneus</name>
    <dbReference type="NCBI Taxonomy" id="556530"/>
    <lineage>
        <taxon>Bacteria</taxon>
        <taxon>Bacillati</taxon>
        <taxon>Actinomycetota</taxon>
        <taxon>Actinomycetes</taxon>
        <taxon>Micrococcales</taxon>
        <taxon>Beutenbergiaceae</taxon>
        <taxon>Serinibacter</taxon>
    </lineage>
</organism>
<gene>
    <name evidence="2" type="ORF">ATL40_0357</name>
</gene>
<protein>
    <recommendedName>
        <fullName evidence="1">Bacterial SCP orthologue domain-containing protein</fullName>
    </recommendedName>
</protein>
<feature type="domain" description="Bacterial SCP orthologue" evidence="1">
    <location>
        <begin position="27"/>
        <end position="120"/>
    </location>
</feature>
<dbReference type="Pfam" id="PF17844">
    <property type="entry name" value="SCP_3"/>
    <property type="match status" value="1"/>
</dbReference>
<name>A0A2A9CWM9_9MICO</name>
<evidence type="ECO:0000313" key="2">
    <source>
        <dbReference type="EMBL" id="PFG18813.1"/>
    </source>
</evidence>
<dbReference type="OrthoDB" id="8481083at2"/>
<dbReference type="AlphaFoldDB" id="A0A2A9CWM9"/>
<evidence type="ECO:0000313" key="3">
    <source>
        <dbReference type="Proteomes" id="UP000224915"/>
    </source>
</evidence>
<comment type="caution">
    <text evidence="2">The sequence shown here is derived from an EMBL/GenBank/DDBJ whole genome shotgun (WGS) entry which is preliminary data.</text>
</comment>
<keyword evidence="3" id="KW-1185">Reference proteome</keyword>
<proteinExistence type="predicted"/>
<reference evidence="2 3" key="1">
    <citation type="submission" date="2017-10" db="EMBL/GenBank/DDBJ databases">
        <title>Sequencing the genomes of 1000 actinobacteria strains.</title>
        <authorList>
            <person name="Klenk H.-P."/>
        </authorList>
    </citation>
    <scope>NUCLEOTIDE SEQUENCE [LARGE SCALE GENOMIC DNA]</scope>
    <source>
        <strain evidence="2 3">DSM 21801</strain>
    </source>
</reference>
<dbReference type="Proteomes" id="UP000224915">
    <property type="component" value="Unassembled WGS sequence"/>
</dbReference>
<sequence length="132" mass="14406">MARRRIDPERGQRALLTWWEQREDTPRPELLTAVRYALEELEALHPGHSVEVRVPPAGAVQAFGGPRHTRGTPPNVVECRPHTFLALATGEVAWSQVAGRPIDAGGVSASGTRADLSEAMGYLRHAAGRLLE</sequence>
<evidence type="ECO:0000259" key="1">
    <source>
        <dbReference type="Pfam" id="PF17844"/>
    </source>
</evidence>